<keyword evidence="3" id="KW-0645">Protease</keyword>
<dbReference type="GO" id="GO:0016887">
    <property type="term" value="F:ATP hydrolysis activity"/>
    <property type="evidence" value="ECO:0007669"/>
    <property type="project" value="InterPro"/>
</dbReference>
<dbReference type="Gene3D" id="3.40.50.300">
    <property type="entry name" value="P-loop containing nucleotide triphosphate hydrolases"/>
    <property type="match status" value="1"/>
</dbReference>
<dbReference type="GO" id="GO:0005524">
    <property type="term" value="F:ATP binding"/>
    <property type="evidence" value="ECO:0007669"/>
    <property type="project" value="UniProtKB-KW"/>
</dbReference>
<dbReference type="SUPFAM" id="SSF52540">
    <property type="entry name" value="P-loop containing nucleoside triphosphate hydrolases"/>
    <property type="match status" value="1"/>
</dbReference>
<dbReference type="STRING" id="1002804.HBZC1_17400"/>
<keyword evidence="3" id="KW-0378">Hydrolase</keyword>
<dbReference type="InterPro" id="IPR027417">
    <property type="entry name" value="P-loop_NTPase"/>
</dbReference>
<dbReference type="KEGG" id="hbi:HBZC1_17400"/>
<dbReference type="PANTHER" id="PTHR48102:SF7">
    <property type="entry name" value="ATP-DEPENDENT CLP PROTEASE ATP-BINDING SUBUNIT CLPX-LIKE, MITOCHONDRIAL"/>
    <property type="match status" value="1"/>
</dbReference>
<dbReference type="HOGENOM" id="CLU_341541_0_0_7"/>
<dbReference type="GO" id="GO:0008233">
    <property type="term" value="F:peptidase activity"/>
    <property type="evidence" value="ECO:0007669"/>
    <property type="project" value="UniProtKB-KW"/>
</dbReference>
<sequence length="812" mass="93588">MSAFENSKKKQKMQEQKKEMGCYELMEFFIRKGALSILANRIVKAIFNNYGILPKDYALFFKEACQAYFKTLLKKQGWGFSKTPDQEEQEYRQLIYDLFYAIDFSQIAQDRGDHYFFPKICQERQSMDLALVFMDSKGVESMFKTIFSFSKQIQSYVISNYLKSKAYGGLFGNFEIPMENFKQDLLERFPSYNSYIQKAFYRLNPYLSKDKLCFEITKRISLKPEIDSTSKEIKVFCQFLEQEKFGKQGLINSLCSGLSTNRRITKRLIGLYLEKNYGLLSQEDCLNLGILSADYWGQYKSSSILQDSSFKANGQMFYYMPKVLRAWVIGRLKEIFSKKALAHIQQSLLNKLTPEHIQVFRKCSETSGISLMFQQKRCLEIMASHLNLPIKVKILEDGECIFEKDADFMPNVFLIQTPRSVKEVRHLLDARSPREPDVREHKEHQPSRYTTQQTTHKEYAVLEKERQRNEPIDLPAIKEYTPQALKAYLDRHIVGQERAKEAFCVEISDHYARFIGKQVVYEKSNVLLIGPSGCGKTYMTKTLLEHLGIPYNIVDASHLTPEGYKGNDVPNIFVGLYQNAGKDIQKTQNGVIFLDEVDKLGLEVNDHQFKSLVQTELLKIIEGHTLTFSYGKQDIVLDTSKILFIFAGHFKGLNYRHTNQSRTIGFSNSCQPVSKLSQPNTPIEVSDADLVRCGLIPEFIGRISVRIVLGGVDVKMLESAFDKEILPYQQEFSQYKNCLEFTPEARASIINQAMHGTTGMRAIKEILKKVVNPLRFSMQQQQGYKYTITKDTLQTGKVDVVELGEDWDVDGF</sequence>
<dbReference type="GO" id="GO:0051301">
    <property type="term" value="P:cell division"/>
    <property type="evidence" value="ECO:0007669"/>
    <property type="project" value="TreeGrafter"/>
</dbReference>
<dbReference type="InterPro" id="IPR003959">
    <property type="entry name" value="ATPase_AAA_core"/>
</dbReference>
<keyword evidence="4" id="KW-1185">Reference proteome</keyword>
<dbReference type="InterPro" id="IPR050052">
    <property type="entry name" value="ATP-dep_Clp_protease_ClpX"/>
</dbReference>
<dbReference type="InterPro" id="IPR003593">
    <property type="entry name" value="AAA+_ATPase"/>
</dbReference>
<gene>
    <name evidence="3" type="ordered locus">HBZC1_17400</name>
</gene>
<keyword evidence="3" id="KW-0547">Nucleotide-binding</keyword>
<dbReference type="Proteomes" id="UP000008387">
    <property type="component" value="Chromosome"/>
</dbReference>
<dbReference type="PANTHER" id="PTHR48102">
    <property type="entry name" value="ATP-DEPENDENT CLP PROTEASE ATP-BINDING SUBUNIT CLPX-LIKE, MITOCHONDRIAL-RELATED"/>
    <property type="match status" value="1"/>
</dbReference>
<feature type="compositionally biased region" description="Basic and acidic residues" evidence="1">
    <location>
        <begin position="430"/>
        <end position="446"/>
    </location>
</feature>
<proteinExistence type="predicted"/>
<dbReference type="GO" id="GO:0009376">
    <property type="term" value="C:HslUV protease complex"/>
    <property type="evidence" value="ECO:0007669"/>
    <property type="project" value="TreeGrafter"/>
</dbReference>
<dbReference type="Pfam" id="PF07724">
    <property type="entry name" value="AAA_2"/>
    <property type="match status" value="1"/>
</dbReference>
<dbReference type="eggNOG" id="COG1219">
    <property type="taxonomic scope" value="Bacteria"/>
</dbReference>
<evidence type="ECO:0000256" key="1">
    <source>
        <dbReference type="SAM" id="MobiDB-lite"/>
    </source>
</evidence>
<keyword evidence="3" id="KW-0067">ATP-binding</keyword>
<dbReference type="SMART" id="SM00382">
    <property type="entry name" value="AAA"/>
    <property type="match status" value="1"/>
</dbReference>
<name>F8KPK2_HELBC</name>
<protein>
    <submittedName>
        <fullName evidence="3">ATP-dependent Clp protease ATP-binding subunit ClpX</fullName>
    </submittedName>
</protein>
<dbReference type="Gene3D" id="1.10.8.60">
    <property type="match status" value="1"/>
</dbReference>
<dbReference type="EMBL" id="FR871757">
    <property type="protein sequence ID" value="CCB80726.1"/>
    <property type="molecule type" value="Genomic_DNA"/>
</dbReference>
<feature type="region of interest" description="Disordered" evidence="1">
    <location>
        <begin position="430"/>
        <end position="454"/>
    </location>
</feature>
<reference evidence="3 4" key="1">
    <citation type="journal article" date="2011" name="J. Bacteriol.">
        <title>Genome sequence of Helicobacter bizzozeronii strain CIII-1, an isolate from human gastric mucosa.</title>
        <authorList>
            <person name="Schott T."/>
            <person name="Rossi M."/>
            <person name="Hanninen M.L."/>
        </authorList>
    </citation>
    <scope>NUCLEOTIDE SEQUENCE [LARGE SCALE GENOMIC DNA]</scope>
    <source>
        <strain evidence="3 4">CIII-1</strain>
    </source>
</reference>
<evidence type="ECO:0000313" key="3">
    <source>
        <dbReference type="EMBL" id="CCB80726.1"/>
    </source>
</evidence>
<dbReference type="AlphaFoldDB" id="F8KPK2"/>
<evidence type="ECO:0000313" key="4">
    <source>
        <dbReference type="Proteomes" id="UP000008387"/>
    </source>
</evidence>
<dbReference type="GO" id="GO:0051603">
    <property type="term" value="P:proteolysis involved in protein catabolic process"/>
    <property type="evidence" value="ECO:0007669"/>
    <property type="project" value="TreeGrafter"/>
</dbReference>
<accession>F8KPK2</accession>
<organism evidence="3 4">
    <name type="scientific">Helicobacter bizzozeronii (strain CIII-1)</name>
    <dbReference type="NCBI Taxonomy" id="1002804"/>
    <lineage>
        <taxon>Bacteria</taxon>
        <taxon>Pseudomonadati</taxon>
        <taxon>Campylobacterota</taxon>
        <taxon>Epsilonproteobacteria</taxon>
        <taxon>Campylobacterales</taxon>
        <taxon>Helicobacteraceae</taxon>
        <taxon>Helicobacter</taxon>
    </lineage>
</organism>
<feature type="domain" description="AAA+ ATPase" evidence="2">
    <location>
        <begin position="522"/>
        <end position="704"/>
    </location>
</feature>
<evidence type="ECO:0000259" key="2">
    <source>
        <dbReference type="SMART" id="SM00382"/>
    </source>
</evidence>